<evidence type="ECO:0000313" key="1">
    <source>
        <dbReference type="EMBL" id="ACF86626.1"/>
    </source>
</evidence>
<proteinExistence type="evidence at transcript level"/>
<organism evidence="1">
    <name type="scientific">Zea mays</name>
    <name type="common">Maize</name>
    <dbReference type="NCBI Taxonomy" id="4577"/>
    <lineage>
        <taxon>Eukaryota</taxon>
        <taxon>Viridiplantae</taxon>
        <taxon>Streptophyta</taxon>
        <taxon>Embryophyta</taxon>
        <taxon>Tracheophyta</taxon>
        <taxon>Spermatophyta</taxon>
        <taxon>Magnoliopsida</taxon>
        <taxon>Liliopsida</taxon>
        <taxon>Poales</taxon>
        <taxon>Poaceae</taxon>
        <taxon>PACMAD clade</taxon>
        <taxon>Panicoideae</taxon>
        <taxon>Andropogonodae</taxon>
        <taxon>Andropogoneae</taxon>
        <taxon>Tripsacinae</taxon>
        <taxon>Zea</taxon>
    </lineage>
</organism>
<reference evidence="1" key="1">
    <citation type="journal article" date="2009" name="PLoS Genet.">
        <title>Sequencing, mapping, and analysis of 27,455 maize full-length cDNAs.</title>
        <authorList>
            <person name="Soderlund C."/>
            <person name="Descour A."/>
            <person name="Kudrna D."/>
            <person name="Bomhoff M."/>
            <person name="Boyd L."/>
            <person name="Currie J."/>
            <person name="Angelova A."/>
            <person name="Collura K."/>
            <person name="Wissotski M."/>
            <person name="Ashley E."/>
            <person name="Morrow D."/>
            <person name="Fernandes J."/>
            <person name="Walbot V."/>
            <person name="Yu Y."/>
        </authorList>
    </citation>
    <scope>NUCLEOTIDE SEQUENCE</scope>
    <source>
        <strain evidence="1">B73</strain>
    </source>
</reference>
<dbReference type="EMBL" id="BT041621">
    <property type="protein sequence ID" value="ACF86626.1"/>
    <property type="molecule type" value="mRNA"/>
</dbReference>
<accession>B4FWY3</accession>
<name>B4FWY3_MAIZE</name>
<sequence>MGSMMTSLSSHSTWLVALRKSLLRLRKLPRSLLHKEASCLFNPVQVPFLDFKRLFMLFPVRHDELESPSPAERCLFYPSLLPPPYTQISNCSDVGFGCTQTT</sequence>
<dbReference type="AlphaFoldDB" id="B4FWY3"/>
<protein>
    <submittedName>
        <fullName evidence="1">Uncharacterized protein</fullName>
    </submittedName>
</protein>